<dbReference type="GO" id="GO:0006508">
    <property type="term" value="P:proteolysis"/>
    <property type="evidence" value="ECO:0007669"/>
    <property type="project" value="InterPro"/>
</dbReference>
<evidence type="ECO:0000313" key="5">
    <source>
        <dbReference type="EMBL" id="KAJ2932481.1"/>
    </source>
</evidence>
<evidence type="ECO:0000259" key="4">
    <source>
        <dbReference type="Pfam" id="PF00561"/>
    </source>
</evidence>
<evidence type="ECO:0000313" key="6">
    <source>
        <dbReference type="Proteomes" id="UP001140091"/>
    </source>
</evidence>
<evidence type="ECO:0000256" key="1">
    <source>
        <dbReference type="ARBA" id="ARBA00010088"/>
    </source>
</evidence>
<dbReference type="EMBL" id="JANBPK010000771">
    <property type="protein sequence ID" value="KAJ2932481.1"/>
    <property type="molecule type" value="Genomic_DNA"/>
</dbReference>
<dbReference type="Proteomes" id="UP001140091">
    <property type="component" value="Unassembled WGS sequence"/>
</dbReference>
<evidence type="ECO:0000256" key="2">
    <source>
        <dbReference type="ARBA" id="ARBA00022801"/>
    </source>
</evidence>
<accession>A0A9W8MJ14</accession>
<dbReference type="SUPFAM" id="SSF53474">
    <property type="entry name" value="alpha/beta-Hydrolases"/>
    <property type="match status" value="1"/>
</dbReference>
<dbReference type="GO" id="GO:0016020">
    <property type="term" value="C:membrane"/>
    <property type="evidence" value="ECO:0007669"/>
    <property type="project" value="TreeGrafter"/>
</dbReference>
<evidence type="ECO:0000256" key="3">
    <source>
        <dbReference type="SAM" id="SignalP"/>
    </source>
</evidence>
<protein>
    <recommendedName>
        <fullName evidence="4">AB hydrolase-1 domain-containing protein</fullName>
    </recommendedName>
</protein>
<feature type="non-terminal residue" evidence="5">
    <location>
        <position position="1"/>
    </location>
</feature>
<dbReference type="PRINTS" id="PR00793">
    <property type="entry name" value="PROAMNOPTASE"/>
</dbReference>
<keyword evidence="3" id="KW-0732">Signal</keyword>
<comment type="similarity">
    <text evidence="1">Belongs to the peptidase S33 family.</text>
</comment>
<dbReference type="PIRSF" id="PIRSF005539">
    <property type="entry name" value="Pept_S33_TRI_F1"/>
    <property type="match status" value="1"/>
</dbReference>
<dbReference type="InterPro" id="IPR050266">
    <property type="entry name" value="AB_hydrolase_sf"/>
</dbReference>
<dbReference type="InterPro" id="IPR000073">
    <property type="entry name" value="AB_hydrolase_1"/>
</dbReference>
<dbReference type="InterPro" id="IPR005945">
    <property type="entry name" value="Pro_imino_pep"/>
</dbReference>
<keyword evidence="6" id="KW-1185">Reference proteome</keyword>
<feature type="chain" id="PRO_5040959101" description="AB hydrolase-1 domain-containing protein" evidence="3">
    <location>
        <begin position="22"/>
        <end position="338"/>
    </location>
</feature>
<dbReference type="PANTHER" id="PTHR43798">
    <property type="entry name" value="MONOACYLGLYCEROL LIPASE"/>
    <property type="match status" value="1"/>
</dbReference>
<feature type="domain" description="AB hydrolase-1" evidence="4">
    <location>
        <begin position="56"/>
        <end position="315"/>
    </location>
</feature>
<dbReference type="GO" id="GO:0008233">
    <property type="term" value="F:peptidase activity"/>
    <property type="evidence" value="ECO:0007669"/>
    <property type="project" value="InterPro"/>
</dbReference>
<proteinExistence type="inferred from homology"/>
<sequence length="338" mass="37804">MLPRIVTALLCIVGLVTSANGTPVSEGRLDFRIPSTGEIGKTWYRIIGNLKPGVRPLIALHGGPGVNSGYLEALAPVTKGRPGPLIVYDQIGNGKSTHYPERMGNTTFWTEQLFLAELDNVLKKLKITEYDLIGHSWGAMLGAMHAVEQPKGLKHLVLWSGPASMALWIEAQRTWISQLPPAIRDALIRGEETGETDTEEYENASNYFYSKHFCRLDPFPPSLLEGFAAIENDPTVYLTMSVILFIHSRLYEGLPIFIDRNGPSEFTITGSLRNWTIIPSLPKIKAPTLVTNGRYDEAADIVVKPFVQKIPNVRWVSHTALFEEPDKYKRVLKEFLYN</sequence>
<feature type="signal peptide" evidence="3">
    <location>
        <begin position="1"/>
        <end position="21"/>
    </location>
</feature>
<organism evidence="5 6">
    <name type="scientific">Candolleomyces eurysporus</name>
    <dbReference type="NCBI Taxonomy" id="2828524"/>
    <lineage>
        <taxon>Eukaryota</taxon>
        <taxon>Fungi</taxon>
        <taxon>Dikarya</taxon>
        <taxon>Basidiomycota</taxon>
        <taxon>Agaricomycotina</taxon>
        <taxon>Agaricomycetes</taxon>
        <taxon>Agaricomycetidae</taxon>
        <taxon>Agaricales</taxon>
        <taxon>Agaricineae</taxon>
        <taxon>Psathyrellaceae</taxon>
        <taxon>Candolleomyces</taxon>
    </lineage>
</organism>
<dbReference type="AlphaFoldDB" id="A0A9W8MJ14"/>
<dbReference type="InterPro" id="IPR029058">
    <property type="entry name" value="AB_hydrolase_fold"/>
</dbReference>
<dbReference type="PANTHER" id="PTHR43798:SF31">
    <property type="entry name" value="AB HYDROLASE SUPERFAMILY PROTEIN YCLE"/>
    <property type="match status" value="1"/>
</dbReference>
<gene>
    <name evidence="5" type="ORF">H1R20_g4598</name>
</gene>
<keyword evidence="2" id="KW-0378">Hydrolase</keyword>
<name>A0A9W8MJ14_9AGAR</name>
<dbReference type="OrthoDB" id="190201at2759"/>
<comment type="caution">
    <text evidence="5">The sequence shown here is derived from an EMBL/GenBank/DDBJ whole genome shotgun (WGS) entry which is preliminary data.</text>
</comment>
<dbReference type="InterPro" id="IPR002410">
    <property type="entry name" value="Peptidase_S33"/>
</dbReference>
<dbReference type="Pfam" id="PF00561">
    <property type="entry name" value="Abhydrolase_1"/>
    <property type="match status" value="1"/>
</dbReference>
<reference evidence="5" key="1">
    <citation type="submission" date="2022-06" db="EMBL/GenBank/DDBJ databases">
        <title>Genome Sequence of Candolleomyces eurysporus.</title>
        <authorList>
            <person name="Buettner E."/>
        </authorList>
    </citation>
    <scope>NUCLEOTIDE SEQUENCE</scope>
    <source>
        <strain evidence="5">VTCC 930004</strain>
    </source>
</reference>
<dbReference type="Gene3D" id="3.40.50.1820">
    <property type="entry name" value="alpha/beta hydrolase"/>
    <property type="match status" value="1"/>
</dbReference>